<proteinExistence type="predicted"/>
<dbReference type="RefSeq" id="WP_214094833.1">
    <property type="nucleotide sequence ID" value="NZ_JAHCLR010000070.1"/>
</dbReference>
<organism evidence="1 2">
    <name type="scientific">Mycolicibacter acidiphilus</name>
    <dbReference type="NCBI Taxonomy" id="2835306"/>
    <lineage>
        <taxon>Bacteria</taxon>
        <taxon>Bacillati</taxon>
        <taxon>Actinomycetota</taxon>
        <taxon>Actinomycetes</taxon>
        <taxon>Mycobacteriales</taxon>
        <taxon>Mycobacteriaceae</taxon>
        <taxon>Mycolicibacter</taxon>
    </lineage>
</organism>
<dbReference type="EMBL" id="JAHCLR010000070">
    <property type="protein sequence ID" value="MBS9535985.1"/>
    <property type="molecule type" value="Genomic_DNA"/>
</dbReference>
<evidence type="ECO:0000313" key="2">
    <source>
        <dbReference type="Proteomes" id="UP001519535"/>
    </source>
</evidence>
<evidence type="ECO:0000313" key="1">
    <source>
        <dbReference type="EMBL" id="MBS9535985.1"/>
    </source>
</evidence>
<dbReference type="Proteomes" id="UP001519535">
    <property type="component" value="Unassembled WGS sequence"/>
</dbReference>
<evidence type="ECO:0008006" key="3">
    <source>
        <dbReference type="Google" id="ProtNLM"/>
    </source>
</evidence>
<gene>
    <name evidence="1" type="ORF">KIH27_20590</name>
</gene>
<reference evidence="1 2" key="1">
    <citation type="submission" date="2021-05" db="EMBL/GenBank/DDBJ databases">
        <title>Mycobacterium acidophilum sp. nov., an extremely acid-tolerant member of the genus Mycobacterium.</title>
        <authorList>
            <person name="Xia J."/>
        </authorList>
    </citation>
    <scope>NUCLEOTIDE SEQUENCE [LARGE SCALE GENOMIC DNA]</scope>
    <source>
        <strain evidence="1 2">M1</strain>
    </source>
</reference>
<name>A0ABS5RNV6_9MYCO</name>
<sequence length="108" mass="10326">MASLINMFPEGVAGVAGVSGALAAETMGHTGQAAAAGAVVPPGLDPDISPVNSTKITAYTAQVAAMLAASGALQQMYAASNGTAAASYSFTEALNAIGVNAIAAVSGL</sequence>
<protein>
    <recommendedName>
        <fullName evidence="3">PE family protein</fullName>
    </recommendedName>
</protein>
<keyword evidence="2" id="KW-1185">Reference proteome</keyword>
<comment type="caution">
    <text evidence="1">The sequence shown here is derived from an EMBL/GenBank/DDBJ whole genome shotgun (WGS) entry which is preliminary data.</text>
</comment>
<accession>A0ABS5RNV6</accession>